<organism evidence="2 3">
    <name type="scientific">Glossina hytrovirus (isolate Glossina pallidipes/Ethiopia/Seibersdorf/-)</name>
    <name type="common">GHV</name>
    <dbReference type="NCBI Taxonomy" id="379529"/>
    <lineage>
        <taxon>Viruses</taxon>
        <taxon>Viruses incertae sedis</taxon>
        <taxon>Naldaviricetes</taxon>
        <taxon>Lefavirales</taxon>
        <taxon>Hytrosaviridae</taxon>
        <taxon>Glossinavirus</taxon>
        <taxon>Glossinavirus glopallidipedis</taxon>
    </lineage>
</organism>
<accession>B0YLI2</accession>
<gene>
    <name evidence="2" type="ORF">SGHV028</name>
</gene>
<reference evidence="2 3" key="1">
    <citation type="journal article" date="2007" name="J. Virol. Methods">
        <title>Development of a non-destructive PCR method for detection of the salivary gland hypertrophy virus (SGHV) in tsetse flies.</title>
        <authorList>
            <person name="Abd-Alla A."/>
            <person name="Bossin H."/>
            <person name="Cousserans F."/>
            <person name="Parker A."/>
            <person name="Bergoin M."/>
            <person name="Robinson A."/>
        </authorList>
    </citation>
    <scope>NUCLEOTIDE SEQUENCE [LARGE SCALE GENOMIC DNA]</scope>
    <source>
        <strain evidence="3">Isolate Glossina pallidipes/Ethiopia/Seibersdorf/-</strain>
    </source>
</reference>
<dbReference type="RefSeq" id="YP_001686976.1">
    <property type="nucleotide sequence ID" value="NC_010356.1"/>
</dbReference>
<proteinExistence type="predicted"/>
<evidence type="ECO:0000313" key="3">
    <source>
        <dbReference type="Proteomes" id="UP000011301"/>
    </source>
</evidence>
<feature type="domain" description="MSV199" evidence="1">
    <location>
        <begin position="1"/>
        <end position="46"/>
    </location>
</feature>
<dbReference type="EMBL" id="EF568108">
    <property type="protein sequence ID" value="ABQ08801.1"/>
    <property type="molecule type" value="Genomic_DNA"/>
</dbReference>
<sequence>MENQKILLDDNTLSWLGYIGKYKDKKKRITILLKKNPHIKFEMIKDNLIVNRKYYILNFNDFYYLLWYIRTKNASNLRGNQKTEVALSYRTQFKITTCQVRSIGLYEIDIGVSWYLMKRQKDCYNDGEKRLRRRYPLMVTVYIWHDATYDVNINIKLKNCIYFKYSKNIITLTTEYCLLHSWDIKMIIDRLIYYKNL</sequence>
<evidence type="ECO:0000313" key="2">
    <source>
        <dbReference type="EMBL" id="ABQ08801.1"/>
    </source>
</evidence>
<organismHost>
    <name type="scientific">Glossina</name>
    <name type="common">tsetse flies</name>
    <dbReference type="NCBI Taxonomy" id="7393"/>
</organismHost>
<keyword evidence="3" id="KW-1185">Reference proteome</keyword>
<dbReference type="InterPro" id="IPR018879">
    <property type="entry name" value="MSV199_dom"/>
</dbReference>
<name>B0YLI2_GHVS</name>
<dbReference type="Proteomes" id="UP000011301">
    <property type="component" value="Segment"/>
</dbReference>
<reference evidence="2 3" key="2">
    <citation type="journal article" date="2008" name="J. Virol.">
        <title>Genome analysis of a Glossina pallidipes salivary gland hypertrophy virus reveals a novel, large, double-stranded circular DNA virus.</title>
        <authorList>
            <person name="Abd-Alla A.M."/>
            <person name="Cousserans F."/>
            <person name="Parker A.G."/>
            <person name="Jehle J.A."/>
            <person name="Parker N.J."/>
            <person name="Vlak J.M."/>
            <person name="Robinson A.S."/>
            <person name="Bergoin M."/>
        </authorList>
    </citation>
    <scope>NUCLEOTIDE SEQUENCE [LARGE SCALE GENOMIC DNA]</scope>
    <source>
        <strain evidence="3">Isolate Glossina pallidipes/Ethiopia/Seibersdorf/-</strain>
    </source>
</reference>
<dbReference type="Pfam" id="PF10553">
    <property type="entry name" value="MSV199"/>
    <property type="match status" value="1"/>
</dbReference>
<protein>
    <recommendedName>
        <fullName evidence="1">MSV199 domain-containing protein</fullName>
    </recommendedName>
</protein>
<dbReference type="GeneID" id="5950893"/>
<evidence type="ECO:0000259" key="1">
    <source>
        <dbReference type="Pfam" id="PF10553"/>
    </source>
</evidence>
<dbReference type="KEGG" id="vg:5950893"/>